<feature type="compositionally biased region" description="Basic and acidic residues" evidence="1">
    <location>
        <begin position="141"/>
        <end position="183"/>
    </location>
</feature>
<feature type="compositionally biased region" description="Low complexity" evidence="1">
    <location>
        <begin position="589"/>
        <end position="604"/>
    </location>
</feature>
<keyword evidence="3" id="KW-1185">Reference proteome</keyword>
<feature type="region of interest" description="Disordered" evidence="1">
    <location>
        <begin position="141"/>
        <end position="375"/>
    </location>
</feature>
<sequence>MGSVQEESTTIAEETPLRPSLSRTTTASYMSGSSKGPPALPTRTPVRTKRRSVSSTLSEPGSPTTDKPITLPTPPQDFSFLLSTPAPLIFSTPLERDLLNTLSFLGFDTGQIVHSVLADACDATGALWWVLKRKAERRVLHEASTKPATEPKEEVPRSKSESTRHSDDKDAKSRSLGIRDGRSRSPIPPTILQSHSTPELQLIPATPTGPSHTRPETPPGAMSPSNPLLSPGNSTPVDSTRSHPSTPSGSMKEKDGSKGRGKRSGSVSIMQRAATALEAAGLVRKRSSEAVKEGREADEKRSGSGDDPRSSHGSSSKVLKSPPLKALKDEPGTPPRSLEFNASASVGSPWVLTSGQQSSPPTPANSPGGSLGSLATIGENTIKIGNNRNRASLLSTFRMWFKEDAKGKRKEPPPPLASQSLVYSSNPAGPSPSPATGRGRGTVKLRMSNGRPAKVTRKTGNRAKRGSVSSRRSSSVNSKRSSLTSAQVGAVESSSFGEPIVAVSRQRSDPSRRSFGSHTPNSESRPSSVHSFTMQTRHRKSPSASSSGSAYIGRSSPLPKYHRKAGSSSSTRVVRQIPGSTSAYKQSHLRSNSASSNHSLASSRHGSLYDVSEAESVGPASPT</sequence>
<organism evidence="2 3">
    <name type="scientific">Phlebiopsis gigantea (strain 11061_1 CR5-6)</name>
    <name type="common">White-rot fungus</name>
    <name type="synonym">Peniophora gigantea</name>
    <dbReference type="NCBI Taxonomy" id="745531"/>
    <lineage>
        <taxon>Eukaryota</taxon>
        <taxon>Fungi</taxon>
        <taxon>Dikarya</taxon>
        <taxon>Basidiomycota</taxon>
        <taxon>Agaricomycotina</taxon>
        <taxon>Agaricomycetes</taxon>
        <taxon>Polyporales</taxon>
        <taxon>Phanerochaetaceae</taxon>
        <taxon>Phlebiopsis</taxon>
    </lineage>
</organism>
<name>A0A0C3S5K6_PHLG1</name>
<feature type="region of interest" description="Disordered" evidence="1">
    <location>
        <begin position="404"/>
        <end position="623"/>
    </location>
</feature>
<feature type="compositionally biased region" description="Polar residues" evidence="1">
    <location>
        <begin position="237"/>
        <end position="249"/>
    </location>
</feature>
<evidence type="ECO:0000256" key="1">
    <source>
        <dbReference type="SAM" id="MobiDB-lite"/>
    </source>
</evidence>
<feature type="compositionally biased region" description="Polar residues" evidence="1">
    <location>
        <begin position="1"/>
        <end position="12"/>
    </location>
</feature>
<evidence type="ECO:0000313" key="2">
    <source>
        <dbReference type="EMBL" id="KIP11296.1"/>
    </source>
</evidence>
<reference evidence="2 3" key="1">
    <citation type="journal article" date="2014" name="PLoS Genet.">
        <title>Analysis of the Phlebiopsis gigantea genome, transcriptome and secretome provides insight into its pioneer colonization strategies of wood.</title>
        <authorList>
            <person name="Hori C."/>
            <person name="Ishida T."/>
            <person name="Igarashi K."/>
            <person name="Samejima M."/>
            <person name="Suzuki H."/>
            <person name="Master E."/>
            <person name="Ferreira P."/>
            <person name="Ruiz-Duenas F.J."/>
            <person name="Held B."/>
            <person name="Canessa P."/>
            <person name="Larrondo L.F."/>
            <person name="Schmoll M."/>
            <person name="Druzhinina I.S."/>
            <person name="Kubicek C.P."/>
            <person name="Gaskell J.A."/>
            <person name="Kersten P."/>
            <person name="St John F."/>
            <person name="Glasner J."/>
            <person name="Sabat G."/>
            <person name="Splinter BonDurant S."/>
            <person name="Syed K."/>
            <person name="Yadav J."/>
            <person name="Mgbeahuruike A.C."/>
            <person name="Kovalchuk A."/>
            <person name="Asiegbu F.O."/>
            <person name="Lackner G."/>
            <person name="Hoffmeister D."/>
            <person name="Rencoret J."/>
            <person name="Gutierrez A."/>
            <person name="Sun H."/>
            <person name="Lindquist E."/>
            <person name="Barry K."/>
            <person name="Riley R."/>
            <person name="Grigoriev I.V."/>
            <person name="Henrissat B."/>
            <person name="Kues U."/>
            <person name="Berka R.M."/>
            <person name="Martinez A.T."/>
            <person name="Covert S.F."/>
            <person name="Blanchette R.A."/>
            <person name="Cullen D."/>
        </authorList>
    </citation>
    <scope>NUCLEOTIDE SEQUENCE [LARGE SCALE GENOMIC DNA]</scope>
    <source>
        <strain evidence="2 3">11061_1 CR5-6</strain>
    </source>
</reference>
<feature type="compositionally biased region" description="Polar residues" evidence="1">
    <location>
        <begin position="53"/>
        <end position="67"/>
    </location>
</feature>
<feature type="compositionally biased region" description="Polar residues" evidence="1">
    <location>
        <begin position="566"/>
        <end position="585"/>
    </location>
</feature>
<feature type="compositionally biased region" description="Low complexity" evidence="1">
    <location>
        <begin position="466"/>
        <end position="482"/>
    </location>
</feature>
<dbReference type="OrthoDB" id="504170at2759"/>
<feature type="compositionally biased region" description="Basic residues" evidence="1">
    <location>
        <begin position="454"/>
        <end position="465"/>
    </location>
</feature>
<feature type="compositionally biased region" description="Polar residues" evidence="1">
    <location>
        <begin position="483"/>
        <end position="496"/>
    </location>
</feature>
<feature type="compositionally biased region" description="Polar residues" evidence="1">
    <location>
        <begin position="21"/>
        <end position="34"/>
    </location>
</feature>
<feature type="non-terminal residue" evidence="2">
    <location>
        <position position="623"/>
    </location>
</feature>
<feature type="compositionally biased region" description="Basic and acidic residues" evidence="1">
    <location>
        <begin position="286"/>
        <end position="310"/>
    </location>
</feature>
<dbReference type="Proteomes" id="UP000053257">
    <property type="component" value="Unassembled WGS sequence"/>
</dbReference>
<protein>
    <submittedName>
        <fullName evidence="2">Uncharacterized protein</fullName>
    </submittedName>
</protein>
<evidence type="ECO:0000313" key="3">
    <source>
        <dbReference type="Proteomes" id="UP000053257"/>
    </source>
</evidence>
<feature type="compositionally biased region" description="Polar residues" evidence="1">
    <location>
        <begin position="340"/>
        <end position="359"/>
    </location>
</feature>
<dbReference type="AlphaFoldDB" id="A0A0C3S5K6"/>
<gene>
    <name evidence="2" type="ORF">PHLGIDRAFT_83742</name>
</gene>
<feature type="compositionally biased region" description="Low complexity" evidence="1">
    <location>
        <begin position="542"/>
        <end position="557"/>
    </location>
</feature>
<proteinExistence type="predicted"/>
<feature type="compositionally biased region" description="Polar residues" evidence="1">
    <location>
        <begin position="514"/>
        <end position="535"/>
    </location>
</feature>
<feature type="compositionally biased region" description="Low complexity" evidence="1">
    <location>
        <begin position="311"/>
        <end position="325"/>
    </location>
</feature>
<feature type="compositionally biased region" description="Low complexity" evidence="1">
    <location>
        <begin position="223"/>
        <end position="236"/>
    </location>
</feature>
<dbReference type="HOGENOM" id="CLU_440468_0_0_1"/>
<dbReference type="EMBL" id="KN840447">
    <property type="protein sequence ID" value="KIP11296.1"/>
    <property type="molecule type" value="Genomic_DNA"/>
</dbReference>
<dbReference type="STRING" id="745531.A0A0C3S5K6"/>
<feature type="region of interest" description="Disordered" evidence="1">
    <location>
        <begin position="1"/>
        <end position="73"/>
    </location>
</feature>
<accession>A0A0C3S5K6</accession>